<sequence>MKSSVKTQRKVVNLPKKPVVGSSSFKVTNSRLIDGKSRNTNQVFLDSDEEEDESDYLAKAELEQIIEMVKNIDFIDPKGNISKDSSDEPYTVNYFHFDLFTQIHDAILTIPTEPNIQHLIKNYLDETLQKLKEPEAVNTMYEKQRTIWITPPSPGDSKVKTEQLLHPRVCVWVPHQLFLKKSQDCLICPAEDCDGKLSSEGFTDRYTYRKIIEASDHFYVFTHTYKCSKDENHIFDGCNEKIVGQLHELSQRGYDIHRMRADYGTSKTLQHITSVYKRNGMSDTDIVAAVKSLHSEKIKLLQKQYTLSLNKS</sequence>
<dbReference type="InterPro" id="IPR046616">
    <property type="entry name" value="DUF6729"/>
</dbReference>
<keyword evidence="3" id="KW-1185">Reference proteome</keyword>
<evidence type="ECO:0000259" key="1">
    <source>
        <dbReference type="Pfam" id="PF20499"/>
    </source>
</evidence>
<dbReference type="EMBL" id="BAABUK010000015">
    <property type="protein sequence ID" value="GAA5813119.1"/>
    <property type="molecule type" value="Genomic_DNA"/>
</dbReference>
<feature type="domain" description="DUF6729" evidence="1">
    <location>
        <begin position="137"/>
        <end position="305"/>
    </location>
</feature>
<dbReference type="Proteomes" id="UP001473302">
    <property type="component" value="Unassembled WGS sequence"/>
</dbReference>
<reference evidence="2 3" key="1">
    <citation type="submission" date="2024-04" db="EMBL/GenBank/DDBJ databases">
        <title>genome sequences of Mucor flavus KT1a and Helicostylum pulchrum KT1b strains isolated from the surface of a dry-aged beef.</title>
        <authorList>
            <person name="Toyotome T."/>
            <person name="Hosono M."/>
            <person name="Torimaru M."/>
            <person name="Fukuda K."/>
            <person name="Mikami N."/>
        </authorList>
    </citation>
    <scope>NUCLEOTIDE SEQUENCE [LARGE SCALE GENOMIC DNA]</scope>
    <source>
        <strain evidence="2 3">KT1a</strain>
    </source>
</reference>
<evidence type="ECO:0000313" key="3">
    <source>
        <dbReference type="Proteomes" id="UP001473302"/>
    </source>
</evidence>
<comment type="caution">
    <text evidence="2">The sequence shown here is derived from an EMBL/GenBank/DDBJ whole genome shotgun (WGS) entry which is preliminary data.</text>
</comment>
<accession>A0ABP9Z1Y7</accession>
<proteinExistence type="predicted"/>
<evidence type="ECO:0000313" key="2">
    <source>
        <dbReference type="EMBL" id="GAA5813119.1"/>
    </source>
</evidence>
<gene>
    <name evidence="2" type="ORF">MFLAVUS_006588</name>
</gene>
<organism evidence="2 3">
    <name type="scientific">Mucor flavus</name>
    <dbReference type="NCBI Taxonomy" id="439312"/>
    <lineage>
        <taxon>Eukaryota</taxon>
        <taxon>Fungi</taxon>
        <taxon>Fungi incertae sedis</taxon>
        <taxon>Mucoromycota</taxon>
        <taxon>Mucoromycotina</taxon>
        <taxon>Mucoromycetes</taxon>
        <taxon>Mucorales</taxon>
        <taxon>Mucorineae</taxon>
        <taxon>Mucoraceae</taxon>
        <taxon>Mucor</taxon>
    </lineage>
</organism>
<protein>
    <recommendedName>
        <fullName evidence="1">DUF6729 domain-containing protein</fullName>
    </recommendedName>
</protein>
<dbReference type="Pfam" id="PF20499">
    <property type="entry name" value="DUF6729"/>
    <property type="match status" value="1"/>
</dbReference>
<name>A0ABP9Z1Y7_9FUNG</name>